<dbReference type="PANTHER" id="PTHR11257">
    <property type="entry name" value="CHEMOSENSORY PROTEIN-RELATED"/>
    <property type="match status" value="1"/>
</dbReference>
<sequence>MSPPRAMSFGRCNVSPVPALLLVIVAVCVIPAAVRCGESKTRSPVMTTSSGGYVTTYDHMDISRLLSNDKLVTAYIKCFLGEGPCTAECRQAKAFLLPDIINTVCARCSPRQKIMARQVMIHIYNTRRSDFDRIMQIYDTTGKYNEIIDFMNGKQ</sequence>
<dbReference type="AlphaFoldDB" id="A0A8B8FWV8"/>
<keyword evidence="1" id="KW-0732">Signal</keyword>
<dbReference type="Gene3D" id="1.10.2080.10">
    <property type="entry name" value="Insect odorant-binding protein A10/Ejaculatory bulb-specific protein 3"/>
    <property type="match status" value="1"/>
</dbReference>
<keyword evidence="2" id="KW-1185">Reference proteome</keyword>
<feature type="signal peptide" evidence="1">
    <location>
        <begin position="1"/>
        <end position="36"/>
    </location>
</feature>
<accession>A0A8B8FWV8</accession>
<evidence type="ECO:0000313" key="2">
    <source>
        <dbReference type="Proteomes" id="UP000694846"/>
    </source>
</evidence>
<dbReference type="InterPro" id="IPR005055">
    <property type="entry name" value="A10/PebIII"/>
</dbReference>
<organism evidence="2 3">
    <name type="scientific">Sipha flava</name>
    <name type="common">yellow sugarcane aphid</name>
    <dbReference type="NCBI Taxonomy" id="143950"/>
    <lineage>
        <taxon>Eukaryota</taxon>
        <taxon>Metazoa</taxon>
        <taxon>Ecdysozoa</taxon>
        <taxon>Arthropoda</taxon>
        <taxon>Hexapoda</taxon>
        <taxon>Insecta</taxon>
        <taxon>Pterygota</taxon>
        <taxon>Neoptera</taxon>
        <taxon>Paraneoptera</taxon>
        <taxon>Hemiptera</taxon>
        <taxon>Sternorrhyncha</taxon>
        <taxon>Aphidomorpha</taxon>
        <taxon>Aphidoidea</taxon>
        <taxon>Aphididae</taxon>
        <taxon>Sipha</taxon>
    </lineage>
</organism>
<dbReference type="GeneID" id="112687121"/>
<name>A0A8B8FWV8_9HEMI</name>
<dbReference type="InterPro" id="IPR036682">
    <property type="entry name" value="OS_D_A10/PebIII_sf"/>
</dbReference>
<reference evidence="3" key="1">
    <citation type="submission" date="2025-08" db="UniProtKB">
        <authorList>
            <consortium name="RefSeq"/>
        </authorList>
    </citation>
    <scope>IDENTIFICATION</scope>
    <source>
        <tissue evidence="3">Whole body</tissue>
    </source>
</reference>
<dbReference type="PANTHER" id="PTHR11257:SF13">
    <property type="entry name" value="GEO07322P1"/>
    <property type="match status" value="1"/>
</dbReference>
<dbReference type="RefSeq" id="XP_025415464.1">
    <property type="nucleotide sequence ID" value="XM_025559679.1"/>
</dbReference>
<dbReference type="SUPFAM" id="SSF100910">
    <property type="entry name" value="Chemosensory protein Csp2"/>
    <property type="match status" value="1"/>
</dbReference>
<gene>
    <name evidence="3" type="primary">LOC112687121</name>
</gene>
<dbReference type="OrthoDB" id="6344725at2759"/>
<evidence type="ECO:0000256" key="1">
    <source>
        <dbReference type="SAM" id="SignalP"/>
    </source>
</evidence>
<evidence type="ECO:0000313" key="3">
    <source>
        <dbReference type="RefSeq" id="XP_025415464.1"/>
    </source>
</evidence>
<protein>
    <submittedName>
        <fullName evidence="3">Odorant-binding protein A10</fullName>
    </submittedName>
</protein>
<proteinExistence type="predicted"/>
<dbReference type="Pfam" id="PF03392">
    <property type="entry name" value="OS-D"/>
    <property type="match status" value="1"/>
</dbReference>
<feature type="chain" id="PRO_5034999789" evidence="1">
    <location>
        <begin position="37"/>
        <end position="155"/>
    </location>
</feature>
<dbReference type="Proteomes" id="UP000694846">
    <property type="component" value="Unplaced"/>
</dbReference>